<dbReference type="GO" id="GO:0007030">
    <property type="term" value="P:Golgi organization"/>
    <property type="evidence" value="ECO:0007669"/>
    <property type="project" value="TreeGrafter"/>
</dbReference>
<dbReference type="InterPro" id="IPR038261">
    <property type="entry name" value="GPP34-like_sf"/>
</dbReference>
<keyword evidence="2" id="KW-0333">Golgi apparatus</keyword>
<dbReference type="PANTHER" id="PTHR12704:SF2">
    <property type="entry name" value="GOLGI PHOSPHOPROTEIN 3 HOMOLOG SAURON"/>
    <property type="match status" value="1"/>
</dbReference>
<dbReference type="InterPro" id="IPR008628">
    <property type="entry name" value="GPP34-like"/>
</dbReference>
<protein>
    <recommendedName>
        <fullName evidence="7">GPP34 family phosphoprotein</fullName>
    </recommendedName>
</protein>
<dbReference type="GO" id="GO:0048194">
    <property type="term" value="P:Golgi vesicle budding"/>
    <property type="evidence" value="ECO:0007669"/>
    <property type="project" value="TreeGrafter"/>
</dbReference>
<evidence type="ECO:0000256" key="3">
    <source>
        <dbReference type="ARBA" id="ARBA00023121"/>
    </source>
</evidence>
<keyword evidence="4" id="KW-0472">Membrane</keyword>
<proteinExistence type="predicted"/>
<name>A0A150X478_9BACT</name>
<comment type="subcellular location">
    <subcellularLocation>
        <location evidence="1">Golgi apparatus membrane</location>
        <topology evidence="1">Peripheral membrane protein</topology>
        <orientation evidence="1">Cytoplasmic side</orientation>
    </subcellularLocation>
</comment>
<accession>A0A150X478</accession>
<dbReference type="RefSeq" id="WP_068221945.1">
    <property type="nucleotide sequence ID" value="NZ_CP139724.1"/>
</dbReference>
<sequence length="225" mass="25672">MKLNLLEEYLLLALDDDRGKFVIDSTRLHYGFAGAVLLELALRGKIQVEGEKLILRDDTYEPEMSVNKMIDVIREQDSPTLKKSIQSLARKSSEIKNDTLQRLINKGILKKEEHKVLWIIPYEKYPTSDLTPENKVRKRLDDVLSSESTIDPHDLMLLSLIDATDLTKEAFRDKDDYKAINRKIKEVTKDMKVSQVINKSIREIQAAIMIAITSSIIVTSVATNS</sequence>
<dbReference type="OrthoDB" id="1118616at2"/>
<dbReference type="GO" id="GO:0012505">
    <property type="term" value="C:endomembrane system"/>
    <property type="evidence" value="ECO:0007669"/>
    <property type="project" value="UniProtKB-ARBA"/>
</dbReference>
<evidence type="ECO:0000256" key="4">
    <source>
        <dbReference type="ARBA" id="ARBA00023136"/>
    </source>
</evidence>
<evidence type="ECO:0008006" key="7">
    <source>
        <dbReference type="Google" id="ProtNLM"/>
    </source>
</evidence>
<dbReference type="Pfam" id="PF05719">
    <property type="entry name" value="GPP34"/>
    <property type="match status" value="1"/>
</dbReference>
<gene>
    <name evidence="5" type="ORF">AWW68_12630</name>
</gene>
<dbReference type="GO" id="GO:0043001">
    <property type="term" value="P:Golgi to plasma membrane protein transport"/>
    <property type="evidence" value="ECO:0007669"/>
    <property type="project" value="TreeGrafter"/>
</dbReference>
<reference evidence="5 6" key="1">
    <citation type="submission" date="2016-01" db="EMBL/GenBank/DDBJ databases">
        <title>Genome sequencing of Roseivirga spongicola UST030701-084.</title>
        <authorList>
            <person name="Selvaratnam C."/>
            <person name="Thevarajoo S."/>
            <person name="Goh K.M."/>
            <person name="Ee R."/>
            <person name="Chan K.-G."/>
            <person name="Chong C.S."/>
        </authorList>
    </citation>
    <scope>NUCLEOTIDE SEQUENCE [LARGE SCALE GENOMIC DNA]</scope>
    <source>
        <strain evidence="5 6">UST030701-084</strain>
    </source>
</reference>
<dbReference type="STRING" id="333140.AWW68_12630"/>
<evidence type="ECO:0000256" key="2">
    <source>
        <dbReference type="ARBA" id="ARBA00023034"/>
    </source>
</evidence>
<evidence type="ECO:0000313" key="5">
    <source>
        <dbReference type="EMBL" id="KYG73531.1"/>
    </source>
</evidence>
<dbReference type="GO" id="GO:0006890">
    <property type="term" value="P:retrograde vesicle-mediated transport, Golgi to endoplasmic reticulum"/>
    <property type="evidence" value="ECO:0007669"/>
    <property type="project" value="TreeGrafter"/>
</dbReference>
<dbReference type="Gene3D" id="1.10.3630.10">
    <property type="entry name" value="yeast vps74-n-term truncation variant domain like"/>
    <property type="match status" value="1"/>
</dbReference>
<dbReference type="EMBL" id="LRPC01000028">
    <property type="protein sequence ID" value="KYG73531.1"/>
    <property type="molecule type" value="Genomic_DNA"/>
</dbReference>
<keyword evidence="3" id="KW-0446">Lipid-binding</keyword>
<dbReference type="PANTHER" id="PTHR12704">
    <property type="entry name" value="TRANS-GOLGI PROTEIN GMX33"/>
    <property type="match status" value="1"/>
</dbReference>
<dbReference type="GO" id="GO:0005829">
    <property type="term" value="C:cytosol"/>
    <property type="evidence" value="ECO:0007669"/>
    <property type="project" value="TreeGrafter"/>
</dbReference>
<dbReference type="Proteomes" id="UP000075606">
    <property type="component" value="Unassembled WGS sequence"/>
</dbReference>
<dbReference type="GO" id="GO:0070273">
    <property type="term" value="F:phosphatidylinositol-4-phosphate binding"/>
    <property type="evidence" value="ECO:0007669"/>
    <property type="project" value="InterPro"/>
</dbReference>
<keyword evidence="6" id="KW-1185">Reference proteome</keyword>
<organism evidence="5 6">
    <name type="scientific">Roseivirga spongicola</name>
    <dbReference type="NCBI Taxonomy" id="333140"/>
    <lineage>
        <taxon>Bacteria</taxon>
        <taxon>Pseudomonadati</taxon>
        <taxon>Bacteroidota</taxon>
        <taxon>Cytophagia</taxon>
        <taxon>Cytophagales</taxon>
        <taxon>Roseivirgaceae</taxon>
        <taxon>Roseivirga</taxon>
    </lineage>
</organism>
<evidence type="ECO:0000313" key="6">
    <source>
        <dbReference type="Proteomes" id="UP000075606"/>
    </source>
</evidence>
<dbReference type="AlphaFoldDB" id="A0A150X478"/>
<comment type="caution">
    <text evidence="5">The sequence shown here is derived from an EMBL/GenBank/DDBJ whole genome shotgun (WGS) entry which is preliminary data.</text>
</comment>
<evidence type="ECO:0000256" key="1">
    <source>
        <dbReference type="ARBA" id="ARBA00004255"/>
    </source>
</evidence>